<name>A0A183T4I6_SCHSO</name>
<organism evidence="3">
    <name type="scientific">Schistocephalus solidus</name>
    <name type="common">Tapeworm</name>
    <dbReference type="NCBI Taxonomy" id="70667"/>
    <lineage>
        <taxon>Eukaryota</taxon>
        <taxon>Metazoa</taxon>
        <taxon>Spiralia</taxon>
        <taxon>Lophotrochozoa</taxon>
        <taxon>Platyhelminthes</taxon>
        <taxon>Cestoda</taxon>
        <taxon>Eucestoda</taxon>
        <taxon>Diphyllobothriidea</taxon>
        <taxon>Diphyllobothriidae</taxon>
        <taxon>Schistocephalus</taxon>
    </lineage>
</organism>
<dbReference type="EMBL" id="UYSU01036486">
    <property type="protein sequence ID" value="VDL97769.1"/>
    <property type="molecule type" value="Genomic_DNA"/>
</dbReference>
<accession>A0A183T4I6</accession>
<protein>
    <submittedName>
        <fullName evidence="1 3">Uncharacterized protein</fullName>
    </submittedName>
</protein>
<dbReference type="WBParaSite" id="SSLN_0001182001-mRNA-1">
    <property type="protein sequence ID" value="SSLN_0001182001-mRNA-1"/>
    <property type="gene ID" value="SSLN_0001182001"/>
</dbReference>
<keyword evidence="2" id="KW-1185">Reference proteome</keyword>
<proteinExistence type="predicted"/>
<evidence type="ECO:0000313" key="3">
    <source>
        <dbReference type="WBParaSite" id="SSLN_0001182001-mRNA-1"/>
    </source>
</evidence>
<sequence length="152" mass="16194">MRDRGVGLALHATKFVAEISTPLNFLQGDRNINVEQASSITHTSFTPLFVKTTGCTVSAMGVVDILPVSVSGTSESGISIFSLVPSIVLASSGREEVVRCVLTKCRAQMYRDVMDLLASRTKESCNPTLCAKFMVLLRVEIAVLAPGALSCA</sequence>
<evidence type="ECO:0000313" key="2">
    <source>
        <dbReference type="Proteomes" id="UP000275846"/>
    </source>
</evidence>
<gene>
    <name evidence="1" type="ORF">SSLN_LOCUS11384</name>
</gene>
<reference evidence="3" key="1">
    <citation type="submission" date="2016-06" db="UniProtKB">
        <authorList>
            <consortium name="WormBaseParasite"/>
        </authorList>
    </citation>
    <scope>IDENTIFICATION</scope>
</reference>
<reference evidence="1 2" key="2">
    <citation type="submission" date="2018-11" db="EMBL/GenBank/DDBJ databases">
        <authorList>
            <consortium name="Pathogen Informatics"/>
        </authorList>
    </citation>
    <scope>NUCLEOTIDE SEQUENCE [LARGE SCALE GENOMIC DNA]</scope>
    <source>
        <strain evidence="1 2">NST_G2</strain>
    </source>
</reference>
<evidence type="ECO:0000313" key="1">
    <source>
        <dbReference type="EMBL" id="VDL97769.1"/>
    </source>
</evidence>
<dbReference type="AlphaFoldDB" id="A0A183T4I6"/>
<dbReference type="Proteomes" id="UP000275846">
    <property type="component" value="Unassembled WGS sequence"/>
</dbReference>